<comment type="caution">
    <text evidence="2">The sequence shown here is derived from an EMBL/GenBank/DDBJ whole genome shotgun (WGS) entry which is preliminary data.</text>
</comment>
<gene>
    <name evidence="2" type="ORF">CCMP2556_LOCUS4216</name>
</gene>
<dbReference type="Proteomes" id="UP001642484">
    <property type="component" value="Unassembled WGS sequence"/>
</dbReference>
<organism evidence="2 3">
    <name type="scientific">Durusdinium trenchii</name>
    <dbReference type="NCBI Taxonomy" id="1381693"/>
    <lineage>
        <taxon>Eukaryota</taxon>
        <taxon>Sar</taxon>
        <taxon>Alveolata</taxon>
        <taxon>Dinophyceae</taxon>
        <taxon>Suessiales</taxon>
        <taxon>Symbiodiniaceae</taxon>
        <taxon>Durusdinium</taxon>
    </lineage>
</organism>
<keyword evidence="1" id="KW-0472">Membrane</keyword>
<protein>
    <recommendedName>
        <fullName evidence="4">Aminoglycoside phosphotransferase domain-containing protein</fullName>
    </recommendedName>
</protein>
<dbReference type="InterPro" id="IPR011009">
    <property type="entry name" value="Kinase-like_dom_sf"/>
</dbReference>
<evidence type="ECO:0000256" key="1">
    <source>
        <dbReference type="SAM" id="Phobius"/>
    </source>
</evidence>
<keyword evidence="3" id="KW-1185">Reference proteome</keyword>
<proteinExistence type="predicted"/>
<dbReference type="SUPFAM" id="SSF56112">
    <property type="entry name" value="Protein kinase-like (PK-like)"/>
    <property type="match status" value="1"/>
</dbReference>
<name>A0ABP0I007_9DINO</name>
<feature type="transmembrane region" description="Helical" evidence="1">
    <location>
        <begin position="6"/>
        <end position="34"/>
    </location>
</feature>
<accession>A0ABP0I007</accession>
<dbReference type="EMBL" id="CAXAMN010001714">
    <property type="protein sequence ID" value="CAK8995878.1"/>
    <property type="molecule type" value="Genomic_DNA"/>
</dbReference>
<reference evidence="2 3" key="1">
    <citation type="submission" date="2024-02" db="EMBL/GenBank/DDBJ databases">
        <authorList>
            <person name="Chen Y."/>
            <person name="Shah S."/>
            <person name="Dougan E. K."/>
            <person name="Thang M."/>
            <person name="Chan C."/>
        </authorList>
    </citation>
    <scope>NUCLEOTIDE SEQUENCE [LARGE SCALE GENOMIC DNA]</scope>
</reference>
<evidence type="ECO:0000313" key="2">
    <source>
        <dbReference type="EMBL" id="CAK8995878.1"/>
    </source>
</evidence>
<evidence type="ECO:0008006" key="4">
    <source>
        <dbReference type="Google" id="ProtNLM"/>
    </source>
</evidence>
<sequence>MELGLWVALVLVAASSLYWSLRGTAFGALLLTIVKLIACKGRRAAGALTGLWFPISVEELTGPRGPKLLTKMLQHGQHLPLDVSVLSVQHLRKDIKDGVKGDKALLKVTFSKEVPNLPGTFFVKFNLQSFGAMRLLVATSDVCLCEALFYHHLAEEAAEVVKTPKCFFVDFNRLTGEFCLLTEALHFGGPAAVSTADASASSFELRPMKHRIRDPATLEEQLLFIETGARLHCKFWADNQVLRDMPKFYETHREMWVLCSLSGRFGLGQTVRRTLRGQAEVNEDWMTWDVPGDLKGKEWELINDMPAILTSLAQDLDMAAFGHNDLTTDNAFYWKDCDHLKLGLFDWQQSCVNNVAQEWAWNWHFLEPEFLTEHEERLIGELLVTYERLGRPISRKKFLHAYVLGTVQMFVFGGGGLQLLMAELHSKGIFQSLVPNDPRCRMSDSTMDENLREKLVGAEMTRRTFTNCCNIMRRHDFASAWLRWKAERTKGARHVPPRGTVGGGRCQRAATTTSCCGSQHIDASKACSSWGSEGEWKV</sequence>
<evidence type="ECO:0000313" key="3">
    <source>
        <dbReference type="Proteomes" id="UP001642484"/>
    </source>
</evidence>
<keyword evidence="1" id="KW-0812">Transmembrane</keyword>
<keyword evidence="1" id="KW-1133">Transmembrane helix</keyword>
<feature type="transmembrane region" description="Helical" evidence="1">
    <location>
        <begin position="398"/>
        <end position="421"/>
    </location>
</feature>